<dbReference type="AlphaFoldDB" id="A0A8R7QYL5"/>
<reference evidence="2" key="1">
    <citation type="journal article" date="2013" name="Nature">
        <title>Draft genome of the wheat A-genome progenitor Triticum urartu.</title>
        <authorList>
            <person name="Ling H.Q."/>
            <person name="Zhao S."/>
            <person name="Liu D."/>
            <person name="Wang J."/>
            <person name="Sun H."/>
            <person name="Zhang C."/>
            <person name="Fan H."/>
            <person name="Li D."/>
            <person name="Dong L."/>
            <person name="Tao Y."/>
            <person name="Gao C."/>
            <person name="Wu H."/>
            <person name="Li Y."/>
            <person name="Cui Y."/>
            <person name="Guo X."/>
            <person name="Zheng S."/>
            <person name="Wang B."/>
            <person name="Yu K."/>
            <person name="Liang Q."/>
            <person name="Yang W."/>
            <person name="Lou X."/>
            <person name="Chen J."/>
            <person name="Feng M."/>
            <person name="Jian J."/>
            <person name="Zhang X."/>
            <person name="Luo G."/>
            <person name="Jiang Y."/>
            <person name="Liu J."/>
            <person name="Wang Z."/>
            <person name="Sha Y."/>
            <person name="Zhang B."/>
            <person name="Wu H."/>
            <person name="Tang D."/>
            <person name="Shen Q."/>
            <person name="Xue P."/>
            <person name="Zou S."/>
            <person name="Wang X."/>
            <person name="Liu X."/>
            <person name="Wang F."/>
            <person name="Yang Y."/>
            <person name="An X."/>
            <person name="Dong Z."/>
            <person name="Zhang K."/>
            <person name="Zhang X."/>
            <person name="Luo M.C."/>
            <person name="Dvorak J."/>
            <person name="Tong Y."/>
            <person name="Wang J."/>
            <person name="Yang H."/>
            <person name="Li Z."/>
            <person name="Wang D."/>
            <person name="Zhang A."/>
            <person name="Wang J."/>
        </authorList>
    </citation>
    <scope>NUCLEOTIDE SEQUENCE</scope>
    <source>
        <strain evidence="2">cv. G1812</strain>
    </source>
</reference>
<dbReference type="EnsemblPlants" id="TuG1812G0700001879.01.T03">
    <property type="protein sequence ID" value="TuG1812G0700001879.01.T03.cds286642"/>
    <property type="gene ID" value="TuG1812G0700001879.01"/>
</dbReference>
<dbReference type="Gramene" id="TuG1812G0700001879.01.T06">
    <property type="protein sequence ID" value="TuG1812G0700001879.01.T06.cds286642"/>
    <property type="gene ID" value="TuG1812G0700001879.01"/>
</dbReference>
<dbReference type="Proteomes" id="UP000015106">
    <property type="component" value="Chromosome 7"/>
</dbReference>
<dbReference type="Gramene" id="TuG1812G0700001879.01.T02">
    <property type="protein sequence ID" value="TuG1812G0700001879.01.T02.cds286642"/>
    <property type="gene ID" value="TuG1812G0700001879.01"/>
</dbReference>
<dbReference type="Gramene" id="TuG1812G0700001879.01.T03">
    <property type="protein sequence ID" value="TuG1812G0700001879.01.T03.cds286642"/>
    <property type="gene ID" value="TuG1812G0700001879.01"/>
</dbReference>
<name>A0A8R7QYL5_TRIUA</name>
<proteinExistence type="predicted"/>
<evidence type="ECO:0000313" key="1">
    <source>
        <dbReference type="EnsemblPlants" id="TuG1812G0700001879.01.T05.cds286642"/>
    </source>
</evidence>
<keyword evidence="2" id="KW-1185">Reference proteome</keyword>
<dbReference type="Gramene" id="TuG1812G0700001879.01.T01">
    <property type="protein sequence ID" value="TuG1812G0700001879.01.T01.cds286642"/>
    <property type="gene ID" value="TuG1812G0700001879.01"/>
</dbReference>
<dbReference type="EnsemblPlants" id="TuG1812G0700001879.01.T01">
    <property type="protein sequence ID" value="TuG1812G0700001879.01.T01.cds286642"/>
    <property type="gene ID" value="TuG1812G0700001879.01"/>
</dbReference>
<dbReference type="Gramene" id="TuG1812G0700001879.01.T05">
    <property type="protein sequence ID" value="TuG1812G0700001879.01.T05.cds286642"/>
    <property type="gene ID" value="TuG1812G0700001879.01"/>
</dbReference>
<organism evidence="1 2">
    <name type="scientific">Triticum urartu</name>
    <name type="common">Red wild einkorn</name>
    <name type="synonym">Crithodium urartu</name>
    <dbReference type="NCBI Taxonomy" id="4572"/>
    <lineage>
        <taxon>Eukaryota</taxon>
        <taxon>Viridiplantae</taxon>
        <taxon>Streptophyta</taxon>
        <taxon>Embryophyta</taxon>
        <taxon>Tracheophyta</taxon>
        <taxon>Spermatophyta</taxon>
        <taxon>Magnoliopsida</taxon>
        <taxon>Liliopsida</taxon>
        <taxon>Poales</taxon>
        <taxon>Poaceae</taxon>
        <taxon>BOP clade</taxon>
        <taxon>Pooideae</taxon>
        <taxon>Triticodae</taxon>
        <taxon>Triticeae</taxon>
        <taxon>Triticinae</taxon>
        <taxon>Triticum</taxon>
    </lineage>
</organism>
<protein>
    <submittedName>
        <fullName evidence="1">Uncharacterized protein</fullName>
    </submittedName>
</protein>
<dbReference type="EnsemblPlants" id="TuG1812G0700001879.01.T05">
    <property type="protein sequence ID" value="TuG1812G0700001879.01.T05.cds286642"/>
    <property type="gene ID" value="TuG1812G0700001879.01"/>
</dbReference>
<accession>A0A8R7QYL5</accession>
<reference evidence="1" key="3">
    <citation type="submission" date="2022-06" db="UniProtKB">
        <authorList>
            <consortium name="EnsemblPlants"/>
        </authorList>
    </citation>
    <scope>IDENTIFICATION</scope>
</reference>
<dbReference type="Gramene" id="TuG1812G0700001879.01.T04">
    <property type="protein sequence ID" value="TuG1812G0700001879.01.T04.cds286642"/>
    <property type="gene ID" value="TuG1812G0700001879.01"/>
</dbReference>
<dbReference type="EnsemblPlants" id="TuG1812G0700001879.01.T02">
    <property type="protein sequence ID" value="TuG1812G0700001879.01.T02.cds286642"/>
    <property type="gene ID" value="TuG1812G0700001879.01"/>
</dbReference>
<dbReference type="EnsemblPlants" id="TuG1812G0700001879.01.T06">
    <property type="protein sequence ID" value="TuG1812G0700001879.01.T06.cds286642"/>
    <property type="gene ID" value="TuG1812G0700001879.01"/>
</dbReference>
<dbReference type="EnsemblPlants" id="TuG1812G0700001879.01.T04">
    <property type="protein sequence ID" value="TuG1812G0700001879.01.T04.cds286642"/>
    <property type="gene ID" value="TuG1812G0700001879.01"/>
</dbReference>
<sequence>MVFHTFNPTAAGLLSGPETLKPLTYASKAPSHPCHADFTVAQLTPPQGKLSMKKISSGFLPHTRDPLSPSFLSSPPTPSSFPAAPPRRLFLRQIHRVPPPVLVPFSSPVPSSTSSSFISPISGAIWISGAHGREARCLLLGEGR</sequence>
<reference evidence="1" key="2">
    <citation type="submission" date="2018-03" db="EMBL/GenBank/DDBJ databases">
        <title>The Triticum urartu genome reveals the dynamic nature of wheat genome evolution.</title>
        <authorList>
            <person name="Ling H."/>
            <person name="Ma B."/>
            <person name="Shi X."/>
            <person name="Liu H."/>
            <person name="Dong L."/>
            <person name="Sun H."/>
            <person name="Cao Y."/>
            <person name="Gao Q."/>
            <person name="Zheng S."/>
            <person name="Li Y."/>
            <person name="Yu Y."/>
            <person name="Du H."/>
            <person name="Qi M."/>
            <person name="Li Y."/>
            <person name="Yu H."/>
            <person name="Cui Y."/>
            <person name="Wang N."/>
            <person name="Chen C."/>
            <person name="Wu H."/>
            <person name="Zhao Y."/>
            <person name="Zhang J."/>
            <person name="Li Y."/>
            <person name="Zhou W."/>
            <person name="Zhang B."/>
            <person name="Hu W."/>
            <person name="Eijk M."/>
            <person name="Tang J."/>
            <person name="Witsenboer H."/>
            <person name="Zhao S."/>
            <person name="Li Z."/>
            <person name="Zhang A."/>
            <person name="Wang D."/>
            <person name="Liang C."/>
        </authorList>
    </citation>
    <scope>NUCLEOTIDE SEQUENCE [LARGE SCALE GENOMIC DNA]</scope>
    <source>
        <strain evidence="1">cv. G1812</strain>
    </source>
</reference>
<evidence type="ECO:0000313" key="2">
    <source>
        <dbReference type="Proteomes" id="UP000015106"/>
    </source>
</evidence>